<name>A0A1Y6B2Q1_9BACT</name>
<evidence type="ECO:0000256" key="4">
    <source>
        <dbReference type="ARBA" id="ARBA00023141"/>
    </source>
</evidence>
<dbReference type="PANTHER" id="PTHR43622">
    <property type="entry name" value="3-DEHYDROQUINATE SYNTHASE"/>
    <property type="match status" value="1"/>
</dbReference>
<dbReference type="PANTHER" id="PTHR43622:SF7">
    <property type="entry name" value="3-DEHYDROQUINATE SYNTHASE, CHLOROPLASTIC"/>
    <property type="match status" value="1"/>
</dbReference>
<keyword evidence="5" id="KW-0456">Lyase</keyword>
<proteinExistence type="predicted"/>
<feature type="domain" description="3-dehydroquinate synthase C-terminal" evidence="8">
    <location>
        <begin position="244"/>
        <end position="398"/>
    </location>
</feature>
<keyword evidence="2" id="KW-0028">Amino-acid biosynthesis</keyword>
<dbReference type="GO" id="GO:0009073">
    <property type="term" value="P:aromatic amino acid family biosynthetic process"/>
    <property type="evidence" value="ECO:0007669"/>
    <property type="project" value="UniProtKB-KW"/>
</dbReference>
<accession>A0A1Y6B2Q1</accession>
<dbReference type="AlphaFoldDB" id="A0A1Y6B2Q1"/>
<evidence type="ECO:0000256" key="3">
    <source>
        <dbReference type="ARBA" id="ARBA00023027"/>
    </source>
</evidence>
<dbReference type="CDD" id="cd08195">
    <property type="entry name" value="DHQS"/>
    <property type="match status" value="1"/>
</dbReference>
<evidence type="ECO:0000313" key="10">
    <source>
        <dbReference type="Proteomes" id="UP000192907"/>
    </source>
</evidence>
<dbReference type="InterPro" id="IPR030960">
    <property type="entry name" value="DHQS/DOIS_N"/>
</dbReference>
<dbReference type="InterPro" id="IPR050071">
    <property type="entry name" value="Dehydroquinate_synthase"/>
</dbReference>
<evidence type="ECO:0000256" key="2">
    <source>
        <dbReference type="ARBA" id="ARBA00022605"/>
    </source>
</evidence>
<dbReference type="Proteomes" id="UP000192907">
    <property type="component" value="Unassembled WGS sequence"/>
</dbReference>
<reference evidence="10" key="1">
    <citation type="submission" date="2017-04" db="EMBL/GenBank/DDBJ databases">
        <authorList>
            <person name="Varghese N."/>
            <person name="Submissions S."/>
        </authorList>
    </citation>
    <scope>NUCLEOTIDE SEQUENCE [LARGE SCALE GENOMIC DNA]</scope>
    <source>
        <strain evidence="10">RKEM611</strain>
    </source>
</reference>
<dbReference type="GO" id="GO:0008652">
    <property type="term" value="P:amino acid biosynthetic process"/>
    <property type="evidence" value="ECO:0007669"/>
    <property type="project" value="UniProtKB-KW"/>
</dbReference>
<dbReference type="Gene3D" id="1.20.1090.10">
    <property type="entry name" value="Dehydroquinate synthase-like - alpha domain"/>
    <property type="match status" value="1"/>
</dbReference>
<evidence type="ECO:0000256" key="6">
    <source>
        <dbReference type="SAM" id="MobiDB-lite"/>
    </source>
</evidence>
<dbReference type="RefSeq" id="WP_132314717.1">
    <property type="nucleotide sequence ID" value="NZ_FWZT01000001.1"/>
</dbReference>
<evidence type="ECO:0000313" key="9">
    <source>
        <dbReference type="EMBL" id="SME88388.1"/>
    </source>
</evidence>
<dbReference type="SUPFAM" id="SSF56796">
    <property type="entry name" value="Dehydroquinate synthase-like"/>
    <property type="match status" value="1"/>
</dbReference>
<evidence type="ECO:0000259" key="7">
    <source>
        <dbReference type="Pfam" id="PF01761"/>
    </source>
</evidence>
<dbReference type="OrthoDB" id="5289337at2"/>
<evidence type="ECO:0000256" key="5">
    <source>
        <dbReference type="ARBA" id="ARBA00023239"/>
    </source>
</evidence>
<feature type="region of interest" description="Disordered" evidence="6">
    <location>
        <begin position="1"/>
        <end position="21"/>
    </location>
</feature>
<protein>
    <submittedName>
        <fullName evidence="9">3-dehydroquinate synthase</fullName>
    </submittedName>
</protein>
<dbReference type="Pfam" id="PF24621">
    <property type="entry name" value="DHQS_C"/>
    <property type="match status" value="1"/>
</dbReference>
<keyword evidence="3" id="KW-0520">NAD</keyword>
<sequence length="443" mass="49299">MTNELTITWEMPDPPAQASKDHLWESSPMESSPLEKRLCWPVGTLQVLHKAFRHGLDRFTRWDLSQVSDESPYIQASCIFRRGVEHSASKAQTLSSSYLIRLVDEQPQFLDQVAIIDQNVAEAWSLKPHPGHLWIAIDELSKSLDTVATVIEFLRKHTATPLVAIVGGGVLCDTVAFACALAERPFNLIPTTLLSMVDACVGGKTGVNFEPYGKNQLGRFAFPEEVMVWADWLKTLDPRDYRSGIAECVKHGLLVKQASLLNSIPTGVYDPSLQDILIEIIEVKARVVSEDPSEIGRRASLNLGHTFAHGLESLSHKNRPKDYLRHGEAVGIGLGFMAVLSHQAGVLSQDSRDQVLQVLKDQKLLLSQKVLETYLGLGDLRSQESRTQIYGKLTQDKKNKDGAIHWILLEELGSVYQKDGQFTCSVSRSTFETAFDQFVALLP</sequence>
<keyword evidence="4" id="KW-0057">Aromatic amino acid biosynthesis</keyword>
<feature type="domain" description="3-dehydroquinate synthase N-terminal" evidence="7">
    <location>
        <begin position="136"/>
        <end position="242"/>
    </location>
</feature>
<comment type="cofactor">
    <cofactor evidence="1">
        <name>NAD(+)</name>
        <dbReference type="ChEBI" id="CHEBI:57540"/>
    </cofactor>
</comment>
<dbReference type="Gene3D" id="3.40.50.1970">
    <property type="match status" value="1"/>
</dbReference>
<evidence type="ECO:0000256" key="1">
    <source>
        <dbReference type="ARBA" id="ARBA00001911"/>
    </source>
</evidence>
<dbReference type="InterPro" id="IPR056179">
    <property type="entry name" value="DHQS_C"/>
</dbReference>
<gene>
    <name evidence="9" type="ORF">SAMN06296036_101150</name>
</gene>
<evidence type="ECO:0000259" key="8">
    <source>
        <dbReference type="Pfam" id="PF24621"/>
    </source>
</evidence>
<keyword evidence="10" id="KW-1185">Reference proteome</keyword>
<organism evidence="9 10">
    <name type="scientific">Pseudobacteriovorax antillogorgiicola</name>
    <dbReference type="NCBI Taxonomy" id="1513793"/>
    <lineage>
        <taxon>Bacteria</taxon>
        <taxon>Pseudomonadati</taxon>
        <taxon>Bdellovibrionota</taxon>
        <taxon>Oligoflexia</taxon>
        <taxon>Oligoflexales</taxon>
        <taxon>Pseudobacteriovoracaceae</taxon>
        <taxon>Pseudobacteriovorax</taxon>
    </lineage>
</organism>
<dbReference type="STRING" id="1513793.SAMN06296036_101150"/>
<dbReference type="GO" id="GO:0003856">
    <property type="term" value="F:3-dehydroquinate synthase activity"/>
    <property type="evidence" value="ECO:0007669"/>
    <property type="project" value="TreeGrafter"/>
</dbReference>
<dbReference type="Pfam" id="PF01761">
    <property type="entry name" value="DHQ_synthase"/>
    <property type="match status" value="1"/>
</dbReference>
<dbReference type="EMBL" id="FWZT01000001">
    <property type="protein sequence ID" value="SME88388.1"/>
    <property type="molecule type" value="Genomic_DNA"/>
</dbReference>